<organism evidence="1 2">
    <name type="scientific">Onchocerca volvulus</name>
    <dbReference type="NCBI Taxonomy" id="6282"/>
    <lineage>
        <taxon>Eukaryota</taxon>
        <taxon>Metazoa</taxon>
        <taxon>Ecdysozoa</taxon>
        <taxon>Nematoda</taxon>
        <taxon>Chromadorea</taxon>
        <taxon>Rhabditida</taxon>
        <taxon>Spirurina</taxon>
        <taxon>Spiruromorpha</taxon>
        <taxon>Filarioidea</taxon>
        <taxon>Onchocercidae</taxon>
        <taxon>Onchocerca</taxon>
    </lineage>
</organism>
<reference evidence="2" key="1">
    <citation type="submission" date="2013-10" db="EMBL/GenBank/DDBJ databases">
        <title>Genome sequencing of Onchocerca volvulus.</title>
        <authorList>
            <person name="Cotton J."/>
            <person name="Tsai J."/>
            <person name="Stanley E."/>
            <person name="Tracey A."/>
            <person name="Holroyd N."/>
            <person name="Lustigman S."/>
            <person name="Berriman M."/>
        </authorList>
    </citation>
    <scope>NUCLEOTIDE SEQUENCE</scope>
</reference>
<name>A0A2K6W8Y3_ONCVO</name>
<dbReference type="OMA" id="GYWQLYP"/>
<dbReference type="EMBL" id="CMVM020000164">
    <property type="status" value="NOT_ANNOTATED_CDS"/>
    <property type="molecule type" value="Genomic_DNA"/>
</dbReference>
<reference evidence="1" key="2">
    <citation type="submission" date="2018-02" db="UniProtKB">
        <authorList>
            <consortium name="EnsemblMetazoa"/>
        </authorList>
    </citation>
    <scope>IDENTIFICATION</scope>
</reference>
<accession>A0A2K6W8Y3</accession>
<dbReference type="Proteomes" id="UP000024404">
    <property type="component" value="Unassembled WGS sequence"/>
</dbReference>
<proteinExistence type="predicted"/>
<dbReference type="AlphaFoldDB" id="A0A2K6W8Y3"/>
<dbReference type="EnsemblMetazoa" id="OVOC6001.1">
    <property type="protein sequence ID" value="OVOC6001.1"/>
    <property type="gene ID" value="WBGene00242810"/>
</dbReference>
<protein>
    <submittedName>
        <fullName evidence="1">Uncharacterized protein</fullName>
    </submittedName>
</protein>
<sequence>MSNKNSNVENYYGYWQLYPNNMSTRRWFQQFEALKHGGPFCMRMLAALTIAWHMAYYTYQFNAVNPEHRHDLKHVIWLKRKFPFCASIGIPYKEEANRPEKSS</sequence>
<keyword evidence="2" id="KW-1185">Reference proteome</keyword>
<evidence type="ECO:0000313" key="2">
    <source>
        <dbReference type="Proteomes" id="UP000024404"/>
    </source>
</evidence>
<evidence type="ECO:0000313" key="1">
    <source>
        <dbReference type="EnsemblMetazoa" id="OVOC6001.2"/>
    </source>
</evidence>
<dbReference type="EnsemblMetazoa" id="OVOC6001.2">
    <property type="protein sequence ID" value="OVOC6001.2"/>
    <property type="gene ID" value="WBGene00242810"/>
</dbReference>